<proteinExistence type="predicted"/>
<dbReference type="AlphaFoldDB" id="A0A646QCE5"/>
<reference evidence="2" key="1">
    <citation type="submission" date="2018-11" db="EMBL/GenBank/DDBJ databases">
        <title>Venom-gland transcriptomics and venom proteomics of the Florida green centipede (Hemiscolopendra marginata) reveal sex-based variation in a centipede venom.</title>
        <authorList>
            <person name="Nystrom G.S."/>
            <person name="Ward M.J."/>
            <person name="Ellsworth S.A."/>
            <person name="Rokyta D.R."/>
        </authorList>
    </citation>
    <scope>NUCLEOTIDE SEQUENCE</scope>
    <source>
        <tissue evidence="2">Venom gland</tissue>
    </source>
</reference>
<feature type="signal peptide" evidence="1">
    <location>
        <begin position="1"/>
        <end position="18"/>
    </location>
</feature>
<protein>
    <submittedName>
        <fullName evidence="2">Venom protein</fullName>
    </submittedName>
</protein>
<organism evidence="2">
    <name type="scientific">Hemiscolopendra marginata</name>
    <dbReference type="NCBI Taxonomy" id="943146"/>
    <lineage>
        <taxon>Eukaryota</taxon>
        <taxon>Metazoa</taxon>
        <taxon>Ecdysozoa</taxon>
        <taxon>Arthropoda</taxon>
        <taxon>Myriapoda</taxon>
        <taxon>Chilopoda</taxon>
        <taxon>Pleurostigmophora</taxon>
        <taxon>Scolopendromorpha</taxon>
        <taxon>Scolopendridae</taxon>
        <taxon>Hemiscolopendra</taxon>
    </lineage>
</organism>
<sequence length="372" mass="42635">MKIFLLSILLGLPTYSASQEKEEFFVKVNVTDVVLKERNVHIIGEPDAKTLKINVEKTESEKEVNIVLDFNRHYSLLTEKNGTYCVVHGFTSYFKYKDAVDSLKTMASYDELDLDSCEYKIVHKSELLYYGAVIENHCSTNEINVIYELYNCQNVPETDLYVDLTNPVEVISRANKDCKVITYICDTENGCYLGCIRRALSPQFKFEKDFTVGTAEGEDGKLKGYYNRDDAVVFASIQIFKEDIRDETYDGTTYLEIRNGISTAASYYRRECGVIKLPEDMTIRKIFKDFRKFFASPVTPVVQCNFGNVQNISYSDKVAASALFQPACVNYQPISIHDCKRIPEEELEEGYVCRFVILMYIADVADLYCILQ</sequence>
<dbReference type="EMBL" id="GHBY01000141">
    <property type="protein sequence ID" value="MUP40318.1"/>
    <property type="molecule type" value="Transcribed_RNA"/>
</dbReference>
<name>A0A646QCE5_9MYRI</name>
<keyword evidence="1" id="KW-0732">Signal</keyword>
<evidence type="ECO:0000313" key="2">
    <source>
        <dbReference type="EMBL" id="MUP40318.1"/>
    </source>
</evidence>
<accession>A0A646QCE5</accession>
<evidence type="ECO:0000256" key="1">
    <source>
        <dbReference type="SAM" id="SignalP"/>
    </source>
</evidence>
<feature type="chain" id="PRO_5024969627" evidence="1">
    <location>
        <begin position="19"/>
        <end position="372"/>
    </location>
</feature>